<evidence type="ECO:0000313" key="4">
    <source>
        <dbReference type="Proteomes" id="UP000264820"/>
    </source>
</evidence>
<organism evidence="3 4">
    <name type="scientific">Hippocampus comes</name>
    <name type="common">Tiger tail seahorse</name>
    <dbReference type="NCBI Taxonomy" id="109280"/>
    <lineage>
        <taxon>Eukaryota</taxon>
        <taxon>Metazoa</taxon>
        <taxon>Chordata</taxon>
        <taxon>Craniata</taxon>
        <taxon>Vertebrata</taxon>
        <taxon>Euteleostomi</taxon>
        <taxon>Actinopterygii</taxon>
        <taxon>Neopterygii</taxon>
        <taxon>Teleostei</taxon>
        <taxon>Neoteleostei</taxon>
        <taxon>Acanthomorphata</taxon>
        <taxon>Syngnathiaria</taxon>
        <taxon>Syngnathiformes</taxon>
        <taxon>Syngnathoidei</taxon>
        <taxon>Syngnathidae</taxon>
        <taxon>Hippocampus</taxon>
    </lineage>
</organism>
<dbReference type="InterPro" id="IPR045138">
    <property type="entry name" value="MeCP2/MBD4"/>
</dbReference>
<dbReference type="GeneTree" id="ENSGT00530000063687"/>
<name>A0A3Q2XIW3_HIPCM</name>
<dbReference type="AlphaFoldDB" id="A0A3Q2XIW3"/>
<dbReference type="GO" id="GO:0003824">
    <property type="term" value="F:catalytic activity"/>
    <property type="evidence" value="ECO:0007669"/>
    <property type="project" value="InterPro"/>
</dbReference>
<keyword evidence="2" id="KW-0539">Nucleus</keyword>
<evidence type="ECO:0000313" key="3">
    <source>
        <dbReference type="Ensembl" id="ENSHCOP00000004403.1"/>
    </source>
</evidence>
<dbReference type="Ensembl" id="ENSHCOT00000007095.1">
    <property type="protein sequence ID" value="ENSHCOP00000004403.1"/>
    <property type="gene ID" value="ENSHCOG00000005866.1"/>
</dbReference>
<proteinExistence type="predicted"/>
<reference evidence="3" key="1">
    <citation type="submission" date="2025-08" db="UniProtKB">
        <authorList>
            <consortium name="Ensembl"/>
        </authorList>
    </citation>
    <scope>IDENTIFICATION</scope>
</reference>
<dbReference type="GO" id="GO:0006281">
    <property type="term" value="P:DNA repair"/>
    <property type="evidence" value="ECO:0007669"/>
    <property type="project" value="InterPro"/>
</dbReference>
<keyword evidence="4" id="KW-1185">Reference proteome</keyword>
<dbReference type="Gene3D" id="1.10.340.30">
    <property type="entry name" value="Hypothetical protein, domain 2"/>
    <property type="match status" value="1"/>
</dbReference>
<dbReference type="FunFam" id="1.10.340.30:FF:000042">
    <property type="entry name" value="Methyl-CpG-binding domain protein 4"/>
    <property type="match status" value="1"/>
</dbReference>
<dbReference type="PANTHER" id="PTHR15074">
    <property type="entry name" value="METHYL-CPG-BINDING PROTEIN"/>
    <property type="match status" value="1"/>
</dbReference>
<evidence type="ECO:0000256" key="2">
    <source>
        <dbReference type="ARBA" id="ARBA00023242"/>
    </source>
</evidence>
<evidence type="ECO:0000256" key="1">
    <source>
        <dbReference type="ARBA" id="ARBA00004123"/>
    </source>
</evidence>
<protein>
    <submittedName>
        <fullName evidence="3">Methyl-CpG binding domain protein 4</fullName>
    </submittedName>
</protein>
<accession>A0A3Q2XIW3</accession>
<dbReference type="GO" id="GO:0005634">
    <property type="term" value="C:nucleus"/>
    <property type="evidence" value="ECO:0007669"/>
    <property type="project" value="UniProtKB-SubCell"/>
</dbReference>
<reference evidence="3" key="2">
    <citation type="submission" date="2025-09" db="UniProtKB">
        <authorList>
            <consortium name="Ensembl"/>
        </authorList>
    </citation>
    <scope>IDENTIFICATION</scope>
</reference>
<comment type="subcellular location">
    <subcellularLocation>
        <location evidence="1">Nucleus</location>
    </subcellularLocation>
</comment>
<dbReference type="Proteomes" id="UP000264820">
    <property type="component" value="Unplaced"/>
</dbReference>
<dbReference type="OMA" id="WRQVTPD"/>
<sequence length="113" mass="13458">MSSPPCTAIPLLWQFFERYPSAEEARRADRELLSQLLKPLGLFQLRAKILIRFSDEYLSKAWRYPVELHGIGKYGNDSYRIFCVEEWRQVTPDDHMLNKYHAWLWQNQEALGI</sequence>
<dbReference type="SUPFAM" id="SSF48150">
    <property type="entry name" value="DNA-glycosylase"/>
    <property type="match status" value="1"/>
</dbReference>
<dbReference type="GO" id="GO:0003677">
    <property type="term" value="F:DNA binding"/>
    <property type="evidence" value="ECO:0007669"/>
    <property type="project" value="InterPro"/>
</dbReference>
<dbReference type="PANTHER" id="PTHR15074:SF7">
    <property type="entry name" value="METHYL-CPG-BINDING DOMAIN PROTEIN 4"/>
    <property type="match status" value="1"/>
</dbReference>
<dbReference type="STRING" id="109280.ENSHCOP00000004403"/>
<dbReference type="InterPro" id="IPR011257">
    <property type="entry name" value="DNA_glycosylase"/>
</dbReference>